<feature type="chain" id="PRO_5019496457" evidence="4">
    <location>
        <begin position="38"/>
        <end position="227"/>
    </location>
</feature>
<dbReference type="InterPro" id="IPR038538">
    <property type="entry name" value="MTERF_sf"/>
</dbReference>
<keyword evidence="3" id="KW-0809">Transit peptide</keyword>
<sequence>MGGGGALLPPPAFTKDTVLPRFLGLLVLLLPSSLSSALSPTISTPSSTRPGSLLFVLSRLPFSSPRHLSPAFDSARSFSTSSTTAAPDDARFFTMYSSLLTCDPSVHLLPFFRFLFGPVAIPLPDLRKAVGRCPRLLVSSVSDQLCAAPHFLRRRTTLLLVSSVEDALLPNLGYLRRLGFSHEETRSMVLRSPGLLTFSIKNYFRPKVEFLIHNMGRDFAELKDFPP</sequence>
<dbReference type="GO" id="GO:0003676">
    <property type="term" value="F:nucleic acid binding"/>
    <property type="evidence" value="ECO:0007669"/>
    <property type="project" value="InterPro"/>
</dbReference>
<comment type="similarity">
    <text evidence="1">Belongs to the mTERF family.</text>
</comment>
<evidence type="ECO:0000256" key="4">
    <source>
        <dbReference type="SAM" id="SignalP"/>
    </source>
</evidence>
<protein>
    <submittedName>
        <fullName evidence="5">Uncharacterized protein</fullName>
    </submittedName>
</protein>
<keyword evidence="2" id="KW-0806">Transcription termination</keyword>
<dbReference type="InterPro" id="IPR003690">
    <property type="entry name" value="MTERF"/>
</dbReference>
<dbReference type="PANTHER" id="PTHR13068">
    <property type="entry name" value="CGI-12 PROTEIN-RELATED"/>
    <property type="match status" value="1"/>
</dbReference>
<keyword evidence="2" id="KW-0804">Transcription</keyword>
<dbReference type="SMART" id="SM00733">
    <property type="entry name" value="Mterf"/>
    <property type="match status" value="2"/>
</dbReference>
<evidence type="ECO:0000256" key="3">
    <source>
        <dbReference type="ARBA" id="ARBA00022946"/>
    </source>
</evidence>
<dbReference type="PANTHER" id="PTHR13068:SF36">
    <property type="entry name" value="TRANSCRIPTION TERMINATION FACTOR MTEF1, CHLOROPLASTIC"/>
    <property type="match status" value="1"/>
</dbReference>
<evidence type="ECO:0000313" key="5">
    <source>
        <dbReference type="EMBL" id="RRT34988.1"/>
    </source>
</evidence>
<keyword evidence="4" id="KW-0732">Signal</keyword>
<evidence type="ECO:0000313" key="6">
    <source>
        <dbReference type="Proteomes" id="UP000287651"/>
    </source>
</evidence>
<dbReference type="Gene3D" id="1.25.70.10">
    <property type="entry name" value="Transcription termination factor 3, mitochondrial"/>
    <property type="match status" value="1"/>
</dbReference>
<feature type="signal peptide" evidence="4">
    <location>
        <begin position="1"/>
        <end position="37"/>
    </location>
</feature>
<evidence type="ECO:0000256" key="2">
    <source>
        <dbReference type="ARBA" id="ARBA00022472"/>
    </source>
</evidence>
<comment type="caution">
    <text evidence="5">The sequence shown here is derived from an EMBL/GenBank/DDBJ whole genome shotgun (WGS) entry which is preliminary data.</text>
</comment>
<reference evidence="5 6" key="1">
    <citation type="journal article" date="2014" name="Agronomy (Basel)">
        <title>A Draft Genome Sequence for Ensete ventricosum, the Drought-Tolerant Tree Against Hunger.</title>
        <authorList>
            <person name="Harrison J."/>
            <person name="Moore K.A."/>
            <person name="Paszkiewicz K."/>
            <person name="Jones T."/>
            <person name="Grant M."/>
            <person name="Ambacheew D."/>
            <person name="Muzemil S."/>
            <person name="Studholme D.J."/>
        </authorList>
    </citation>
    <scope>NUCLEOTIDE SEQUENCE [LARGE SCALE GENOMIC DNA]</scope>
</reference>
<accession>A0A426X698</accession>
<dbReference type="AlphaFoldDB" id="A0A426X698"/>
<organism evidence="5 6">
    <name type="scientific">Ensete ventricosum</name>
    <name type="common">Abyssinian banana</name>
    <name type="synonym">Musa ensete</name>
    <dbReference type="NCBI Taxonomy" id="4639"/>
    <lineage>
        <taxon>Eukaryota</taxon>
        <taxon>Viridiplantae</taxon>
        <taxon>Streptophyta</taxon>
        <taxon>Embryophyta</taxon>
        <taxon>Tracheophyta</taxon>
        <taxon>Spermatophyta</taxon>
        <taxon>Magnoliopsida</taxon>
        <taxon>Liliopsida</taxon>
        <taxon>Zingiberales</taxon>
        <taxon>Musaceae</taxon>
        <taxon>Ensete</taxon>
    </lineage>
</organism>
<keyword evidence="2" id="KW-0805">Transcription regulation</keyword>
<dbReference type="GO" id="GO:0006353">
    <property type="term" value="P:DNA-templated transcription termination"/>
    <property type="evidence" value="ECO:0007669"/>
    <property type="project" value="UniProtKB-KW"/>
</dbReference>
<dbReference type="EMBL" id="AMZH03025763">
    <property type="protein sequence ID" value="RRT34988.1"/>
    <property type="molecule type" value="Genomic_DNA"/>
</dbReference>
<name>A0A426X698_ENSVE</name>
<gene>
    <name evidence="5" type="ORF">B296_00052962</name>
</gene>
<dbReference type="Proteomes" id="UP000287651">
    <property type="component" value="Unassembled WGS sequence"/>
</dbReference>
<proteinExistence type="inferred from homology"/>
<dbReference type="Pfam" id="PF02536">
    <property type="entry name" value="mTERF"/>
    <property type="match status" value="1"/>
</dbReference>
<evidence type="ECO:0000256" key="1">
    <source>
        <dbReference type="ARBA" id="ARBA00007692"/>
    </source>
</evidence>